<dbReference type="AlphaFoldDB" id="A0A6M0LDA3"/>
<dbReference type="EMBL" id="VTVE01000001">
    <property type="protein sequence ID" value="NEX00436.1"/>
    <property type="molecule type" value="Genomic_DNA"/>
</dbReference>
<gene>
    <name evidence="2" type="ORF">F0Q01_00885</name>
</gene>
<dbReference type="Proteomes" id="UP000473091">
    <property type="component" value="Unassembled WGS sequence"/>
</dbReference>
<dbReference type="RefSeq" id="WP_090485180.1">
    <property type="nucleotide sequence ID" value="NZ_VTVE01000001.1"/>
</dbReference>
<name>A0A6M0LDA3_PSEXY</name>
<dbReference type="InterPro" id="IPR035093">
    <property type="entry name" value="RelE/ParE_toxin_dom_sf"/>
</dbReference>
<dbReference type="SUPFAM" id="SSF143011">
    <property type="entry name" value="RelE-like"/>
    <property type="match status" value="1"/>
</dbReference>
<protein>
    <submittedName>
        <fullName evidence="2">Type II toxin-antitoxin system RelE/ParE family toxin</fullName>
    </submittedName>
</protein>
<sequence>MAFKKYNYALTEIAAYDVDEVISYIQEELSNPEAAISFADELEEKLEDICKNPKNGRLVENEFLRRDDVRRFLVGNYIVYYFIDDENNRIVILRLVYGKRNQGQIVKDFK</sequence>
<proteinExistence type="predicted"/>
<keyword evidence="1" id="KW-1277">Toxin-antitoxin system</keyword>
<dbReference type="Gene3D" id="3.30.2310.20">
    <property type="entry name" value="RelE-like"/>
    <property type="match status" value="1"/>
</dbReference>
<organism evidence="2 3">
    <name type="scientific">Pseudobutyrivibrio xylanivorans</name>
    <dbReference type="NCBI Taxonomy" id="185007"/>
    <lineage>
        <taxon>Bacteria</taxon>
        <taxon>Bacillati</taxon>
        <taxon>Bacillota</taxon>
        <taxon>Clostridia</taxon>
        <taxon>Lachnospirales</taxon>
        <taxon>Lachnospiraceae</taxon>
        <taxon>Pseudobutyrivibrio</taxon>
    </lineage>
</organism>
<dbReference type="Pfam" id="PF05016">
    <property type="entry name" value="ParE_toxin"/>
    <property type="match status" value="1"/>
</dbReference>
<evidence type="ECO:0000256" key="1">
    <source>
        <dbReference type="ARBA" id="ARBA00022649"/>
    </source>
</evidence>
<reference evidence="2 3" key="2">
    <citation type="submission" date="2020-03" db="EMBL/GenBank/DDBJ databases">
        <title>Investigating the evolutionary divergence of the Butyrivibrio group.</title>
        <authorList>
            <person name="Skvortsov T."/>
            <person name="Santos F.G."/>
            <person name="Ting K.S."/>
            <person name="Creevey C.J."/>
        </authorList>
    </citation>
    <scope>NUCLEOTIDE SEQUENCE [LARGE SCALE GENOMIC DNA]</scope>
    <source>
        <strain evidence="2 3">MZ8</strain>
    </source>
</reference>
<evidence type="ECO:0000313" key="3">
    <source>
        <dbReference type="Proteomes" id="UP000473091"/>
    </source>
</evidence>
<reference evidence="2 3" key="1">
    <citation type="submission" date="2019-09" db="EMBL/GenBank/DDBJ databases">
        <authorList>
            <person name="Pidcock S.E."/>
            <person name="Huws S.A."/>
        </authorList>
    </citation>
    <scope>NUCLEOTIDE SEQUENCE [LARGE SCALE GENOMIC DNA]</scope>
    <source>
        <strain evidence="2 3">MZ8</strain>
    </source>
</reference>
<evidence type="ECO:0000313" key="2">
    <source>
        <dbReference type="EMBL" id="NEX00436.1"/>
    </source>
</evidence>
<dbReference type="InterPro" id="IPR007712">
    <property type="entry name" value="RelE/ParE_toxin"/>
</dbReference>
<accession>A0A6M0LDA3</accession>
<comment type="caution">
    <text evidence="2">The sequence shown here is derived from an EMBL/GenBank/DDBJ whole genome shotgun (WGS) entry which is preliminary data.</text>
</comment>